<organism evidence="1 2">
    <name type="scientific">Irpex rosettiformis</name>
    <dbReference type="NCBI Taxonomy" id="378272"/>
    <lineage>
        <taxon>Eukaryota</taxon>
        <taxon>Fungi</taxon>
        <taxon>Dikarya</taxon>
        <taxon>Basidiomycota</taxon>
        <taxon>Agaricomycotina</taxon>
        <taxon>Agaricomycetes</taxon>
        <taxon>Polyporales</taxon>
        <taxon>Irpicaceae</taxon>
        <taxon>Irpex</taxon>
    </lineage>
</organism>
<sequence length="304" mass="32875">MGSVKTAASVGNNKYSRVQGSAALGSTEGAGWDKGSRGRPPTNDDDDGGGMAWVRRRKEERERAKREAAEKAAAEVAAHESQAEVTEAPKDEHAEEKPHAEVADPDPPVTTTVEQVEETQIKTVEPEERSTPIAVTENAEHVTTAVKIPAHTPSPRHHSISLGHHPNGHPMRLSTERTPSFASRHSIPRPPERRSSADTARAVSPVSQDVLTDAQEIVGELEGLEEQREEEVETVRERRQSGSSTGTASEDEDADAEYSPKEEDEEEDEEELTSKTAHALGAGVEKISRHKPNHSQDGVISPGA</sequence>
<protein>
    <submittedName>
        <fullName evidence="1">Uncharacterized protein</fullName>
    </submittedName>
</protein>
<reference evidence="1" key="1">
    <citation type="journal article" date="2021" name="Environ. Microbiol.">
        <title>Gene family expansions and transcriptome signatures uncover fungal adaptations to wood decay.</title>
        <authorList>
            <person name="Hage H."/>
            <person name="Miyauchi S."/>
            <person name="Viragh M."/>
            <person name="Drula E."/>
            <person name="Min B."/>
            <person name="Chaduli D."/>
            <person name="Navarro D."/>
            <person name="Favel A."/>
            <person name="Norest M."/>
            <person name="Lesage-Meessen L."/>
            <person name="Balint B."/>
            <person name="Merenyi Z."/>
            <person name="de Eugenio L."/>
            <person name="Morin E."/>
            <person name="Martinez A.T."/>
            <person name="Baldrian P."/>
            <person name="Stursova M."/>
            <person name="Martinez M.J."/>
            <person name="Novotny C."/>
            <person name="Magnuson J.K."/>
            <person name="Spatafora J.W."/>
            <person name="Maurice S."/>
            <person name="Pangilinan J."/>
            <person name="Andreopoulos W."/>
            <person name="LaButti K."/>
            <person name="Hundley H."/>
            <person name="Na H."/>
            <person name="Kuo A."/>
            <person name="Barry K."/>
            <person name="Lipzen A."/>
            <person name="Henrissat B."/>
            <person name="Riley R."/>
            <person name="Ahrendt S."/>
            <person name="Nagy L.G."/>
            <person name="Grigoriev I.V."/>
            <person name="Martin F."/>
            <person name="Rosso M.N."/>
        </authorList>
    </citation>
    <scope>NUCLEOTIDE SEQUENCE</scope>
    <source>
        <strain evidence="1">CBS 384.51</strain>
    </source>
</reference>
<dbReference type="Proteomes" id="UP001055072">
    <property type="component" value="Unassembled WGS sequence"/>
</dbReference>
<dbReference type="EMBL" id="MU274901">
    <property type="protein sequence ID" value="KAI0093742.1"/>
    <property type="molecule type" value="Genomic_DNA"/>
</dbReference>
<gene>
    <name evidence="1" type="ORF">BDY19DRAFT_271775</name>
</gene>
<name>A0ACB8UH30_9APHY</name>
<evidence type="ECO:0000313" key="1">
    <source>
        <dbReference type="EMBL" id="KAI0093742.1"/>
    </source>
</evidence>
<keyword evidence="2" id="KW-1185">Reference proteome</keyword>
<accession>A0ACB8UH30</accession>
<comment type="caution">
    <text evidence="1">The sequence shown here is derived from an EMBL/GenBank/DDBJ whole genome shotgun (WGS) entry which is preliminary data.</text>
</comment>
<proteinExistence type="predicted"/>
<evidence type="ECO:0000313" key="2">
    <source>
        <dbReference type="Proteomes" id="UP001055072"/>
    </source>
</evidence>